<dbReference type="EC" id="3.-.-.-" evidence="2"/>
<proteinExistence type="predicted"/>
<dbReference type="EMBL" id="JBHSEC010000001">
    <property type="protein sequence ID" value="MFC4409124.1"/>
    <property type="molecule type" value="Genomic_DNA"/>
</dbReference>
<dbReference type="Proteomes" id="UP001595817">
    <property type="component" value="Unassembled WGS sequence"/>
</dbReference>
<reference evidence="3" key="1">
    <citation type="journal article" date="2019" name="Int. J. Syst. Evol. Microbiol.">
        <title>The Global Catalogue of Microorganisms (GCM) 10K type strain sequencing project: providing services to taxonomists for standard genome sequencing and annotation.</title>
        <authorList>
            <consortium name="The Broad Institute Genomics Platform"/>
            <consortium name="The Broad Institute Genome Sequencing Center for Infectious Disease"/>
            <person name="Wu L."/>
            <person name="Ma J."/>
        </authorList>
    </citation>
    <scope>NUCLEOTIDE SEQUENCE [LARGE SCALE GENOMIC DNA]</scope>
    <source>
        <strain evidence="3">CCUG 59778</strain>
    </source>
</reference>
<dbReference type="GO" id="GO:0016787">
    <property type="term" value="F:hydrolase activity"/>
    <property type="evidence" value="ECO:0007669"/>
    <property type="project" value="UniProtKB-KW"/>
</dbReference>
<dbReference type="SUPFAM" id="SSF56281">
    <property type="entry name" value="Metallo-hydrolase/oxidoreductase"/>
    <property type="match status" value="1"/>
</dbReference>
<keyword evidence="3" id="KW-1185">Reference proteome</keyword>
<evidence type="ECO:0000313" key="2">
    <source>
        <dbReference type="EMBL" id="MFC4409124.1"/>
    </source>
</evidence>
<evidence type="ECO:0000313" key="3">
    <source>
        <dbReference type="Proteomes" id="UP001595817"/>
    </source>
</evidence>
<dbReference type="SMART" id="SM00849">
    <property type="entry name" value="Lactamase_B"/>
    <property type="match status" value="1"/>
</dbReference>
<dbReference type="Gene3D" id="3.60.15.10">
    <property type="entry name" value="Ribonuclease Z/Hydroxyacylglutathione hydrolase-like"/>
    <property type="match status" value="1"/>
</dbReference>
<gene>
    <name evidence="2" type="ORF">ACFOZY_01605</name>
</gene>
<organism evidence="2 3">
    <name type="scientific">Chungangia koreensis</name>
    <dbReference type="NCBI Taxonomy" id="752657"/>
    <lineage>
        <taxon>Bacteria</taxon>
        <taxon>Bacillati</taxon>
        <taxon>Bacillota</taxon>
        <taxon>Bacilli</taxon>
        <taxon>Lactobacillales</taxon>
        <taxon>Chungangia</taxon>
    </lineage>
</organism>
<dbReference type="InterPro" id="IPR001279">
    <property type="entry name" value="Metallo-B-lactamas"/>
</dbReference>
<dbReference type="Pfam" id="PF00753">
    <property type="entry name" value="Lactamase_B"/>
    <property type="match status" value="1"/>
</dbReference>
<evidence type="ECO:0000259" key="1">
    <source>
        <dbReference type="SMART" id="SM00849"/>
    </source>
</evidence>
<dbReference type="RefSeq" id="WP_378151545.1">
    <property type="nucleotide sequence ID" value="NZ_JBHSEC010000001.1"/>
</dbReference>
<dbReference type="InterPro" id="IPR050662">
    <property type="entry name" value="Sec-metab_biosynth-thioest"/>
</dbReference>
<name>A0ABV8X1Z4_9LACT</name>
<accession>A0ABV8X1Z4</accession>
<sequence length="262" mass="30425">MKFTTFEDLKQAEIINRWGRHSMTVSVYLIDGMMIDTGPFKKKDEMIQLFSQWSPEQVVLTHHHEDHTGMAAWAQNKVRIPLYIHEAGVSHCIEEMKLPLYRRVFWGERPPFSPIPIGDTHESLNYTWKVIHTPGHADDHIALFNQEKGWMIGGDLYVHPKPKSAFAFESFPVMAESLRKILCYDFDTYICSHAGVLPKGRQAIQKKLEYLENVISEVQYLEGLGLTPREIHKKMFPKRHAMHLLSFFENSPRHIVNSVLSK</sequence>
<comment type="caution">
    <text evidence="2">The sequence shown here is derived from an EMBL/GenBank/DDBJ whole genome shotgun (WGS) entry which is preliminary data.</text>
</comment>
<dbReference type="PANTHER" id="PTHR23131">
    <property type="entry name" value="ENDORIBONUCLEASE LACTB2"/>
    <property type="match status" value="1"/>
</dbReference>
<feature type="domain" description="Metallo-beta-lactamase" evidence="1">
    <location>
        <begin position="24"/>
        <end position="193"/>
    </location>
</feature>
<dbReference type="PANTHER" id="PTHR23131:SF4">
    <property type="entry name" value="METALLO-BETA-LACTAMASE SUPERFAMILY POTEIN"/>
    <property type="match status" value="1"/>
</dbReference>
<protein>
    <submittedName>
        <fullName evidence="2">MBL fold metallo-hydrolase</fullName>
        <ecNumber evidence="2">3.-.-.-</ecNumber>
    </submittedName>
</protein>
<keyword evidence="2" id="KW-0378">Hydrolase</keyword>
<dbReference type="InterPro" id="IPR036866">
    <property type="entry name" value="RibonucZ/Hydroxyglut_hydro"/>
</dbReference>